<evidence type="ECO:0000256" key="10">
    <source>
        <dbReference type="ARBA" id="ARBA00047740"/>
    </source>
</evidence>
<evidence type="ECO:0000256" key="1">
    <source>
        <dbReference type="ARBA" id="ARBA00005129"/>
    </source>
</evidence>
<keyword evidence="8" id="KW-0694">RNA-binding</keyword>
<evidence type="ECO:0000256" key="7">
    <source>
        <dbReference type="ARBA" id="ARBA00022801"/>
    </source>
</evidence>
<dbReference type="GO" id="GO:0140818">
    <property type="term" value="F:mRNA 5'-triphosphate monophosphatase activity"/>
    <property type="evidence" value="ECO:0007669"/>
    <property type="project" value="UniProtKB-EC"/>
</dbReference>
<keyword evidence="4" id="KW-0808">Transferase</keyword>
<keyword evidence="9" id="KW-0342">GTP-binding</keyword>
<dbReference type="Gene3D" id="3.40.50.150">
    <property type="entry name" value="Vaccinia Virus protein VP39"/>
    <property type="match status" value="1"/>
</dbReference>
<feature type="domain" description="MRNA cap 0 methyltransferase" evidence="11">
    <location>
        <begin position="691"/>
        <end position="1014"/>
    </location>
</feature>
<dbReference type="AlphaFoldDB" id="A0A6C0D9V9"/>
<dbReference type="InterPro" id="IPR039753">
    <property type="entry name" value="RG7MT1"/>
</dbReference>
<dbReference type="Gene3D" id="3.20.100.10">
    <property type="entry name" value="mRNA triphosphatase Cet1-like"/>
    <property type="match status" value="1"/>
</dbReference>
<sequence>MVMLSTAQITQINNLLSKTKENDEFEVMFNNYKPDNKLSIIKFMNTLKYIKYRSEKDNLKLNQEVILDVIYDHEPNNFFRVSIKGIKNINDFLNLVHQRSNHVLFSILLTQTEFTQNENFVYIRKQRDPTNVIDIDQLDIRIRKSSEIPLAEKDFKMLLNNGISSSSKICFRYKNRLSLEIINDNKHKLNIDLTTVQLNSNINNIMNSIKSYEIEIDYSINKETKSTDKTGKMIIDELETIKKVLEGNDNIITKDENTLIIESYKKLVAFNESINNSLYSMQPISAEVQHVVDKFPNFYSVTDKADGEKYQLFIHNKTVYLISNNLNVKKTKYISDLSNTIIEGELIFLNEENKYIFMGFDCLYYSNKDMRDEPNLKIRLEYLNKVCKSLNKDIYTCCTEFEGKFDITAQEKFYIKEIDNFYKNVKTQVNKLKTNEIFFHPKLFIFPTGADNSEVYSFAYIIWDYYSRSNISYKLDGIIFTGLNQKYTRDKREHKYPIYKYKPPITNSIDVYLNYQRNIETNTFLEIYDNSVGTQSNQLYRVANFYVGDLIGNKEVPIPFMKEDNNHEAYFPLINGEVRDQDGNYVQDNTVIEIVYNNDPAIPHPYRWTILRTRWDKTEDVMKYQKKYGNFKDVAIKTWKSIKEAVTIEEIKNLSVPETFIKQQKILQLRLNATVITTDRQQDIYYQKITNLCKKLREYHNWLKSIIIYAYCSPLKEFKDSQYRRTLVLDIGCGRGGDIGKWYHAKVGEYVGIDTDYYGLYSSTDGAISRYTEFKRKFPGFGKVTWIQADGSALLEPSYQENKLPNMTKENKQLIQTTFTKNKKFDIISSMFAIHYLFESKETTSNLVENIKNHLKFGGYIILTLFDAKLVMDKLDGKDTYTTYYTDDDGVRRKLFEIVKKFNGNLENKEGQTIDVHMAWIMQENKYEMEYLVTPELLNKTMEKADCRLVETDLFSNLYNINQPYFTNVIEHEENPKNYKFNKKVAEYYEDLKGVDKESKIFTFLNRYYVYQKMK</sequence>
<comment type="pathway">
    <text evidence="1">mRNA processing; mRNA capping.</text>
</comment>
<evidence type="ECO:0000256" key="8">
    <source>
        <dbReference type="ARBA" id="ARBA00022884"/>
    </source>
</evidence>
<keyword evidence="3" id="KW-0507">mRNA processing</keyword>
<evidence type="ECO:0000259" key="11">
    <source>
        <dbReference type="PROSITE" id="PS51562"/>
    </source>
</evidence>
<comment type="catalytic activity">
    <reaction evidence="10">
        <text>a 5'-end triphospho-ribonucleoside in mRNA + H2O = a 5'-end diphospho-ribonucleoside in mRNA + phosphate + H(+)</text>
        <dbReference type="Rhea" id="RHEA:67004"/>
        <dbReference type="Rhea" id="RHEA-COMP:17164"/>
        <dbReference type="Rhea" id="RHEA-COMP:17165"/>
        <dbReference type="ChEBI" id="CHEBI:15377"/>
        <dbReference type="ChEBI" id="CHEBI:15378"/>
        <dbReference type="ChEBI" id="CHEBI:43474"/>
        <dbReference type="ChEBI" id="CHEBI:167616"/>
        <dbReference type="ChEBI" id="CHEBI:167618"/>
        <dbReference type="EC" id="3.6.1.74"/>
    </reaction>
    <physiologicalReaction direction="left-to-right" evidence="10">
        <dbReference type="Rhea" id="RHEA:67005"/>
    </physiologicalReaction>
</comment>
<evidence type="ECO:0000256" key="3">
    <source>
        <dbReference type="ARBA" id="ARBA00022664"/>
    </source>
</evidence>
<accession>A0A6C0D9V9</accession>
<evidence type="ECO:0000256" key="6">
    <source>
        <dbReference type="ARBA" id="ARBA00022741"/>
    </source>
</evidence>
<dbReference type="PANTHER" id="PTHR12189">
    <property type="entry name" value="MRNA GUANINE-7- METHYLTRANSFERASE"/>
    <property type="match status" value="1"/>
</dbReference>
<dbReference type="Pfam" id="PF03291">
    <property type="entry name" value="mRNA_G-N7_MeTrfase"/>
    <property type="match status" value="1"/>
</dbReference>
<dbReference type="SUPFAM" id="SSF53335">
    <property type="entry name" value="S-adenosyl-L-methionine-dependent methyltransferases"/>
    <property type="match status" value="1"/>
</dbReference>
<dbReference type="UniPathway" id="UPA00922"/>
<organism evidence="12">
    <name type="scientific">viral metagenome</name>
    <dbReference type="NCBI Taxonomy" id="1070528"/>
    <lineage>
        <taxon>unclassified sequences</taxon>
        <taxon>metagenomes</taxon>
        <taxon>organismal metagenomes</taxon>
    </lineage>
</organism>
<evidence type="ECO:0000256" key="9">
    <source>
        <dbReference type="ARBA" id="ARBA00023134"/>
    </source>
</evidence>
<evidence type="ECO:0000313" key="12">
    <source>
        <dbReference type="EMBL" id="QHT13193.1"/>
    </source>
</evidence>
<protein>
    <recommendedName>
        <fullName evidence="11">mRNA cap 0 methyltransferase domain-containing protein</fullName>
    </recommendedName>
</protein>
<dbReference type="GO" id="GO:0005525">
    <property type="term" value="F:GTP binding"/>
    <property type="evidence" value="ECO:0007669"/>
    <property type="project" value="UniProtKB-KW"/>
</dbReference>
<keyword evidence="6" id="KW-0547">Nucleotide-binding</keyword>
<keyword evidence="2" id="KW-0489">Methyltransferase</keyword>
<dbReference type="InterPro" id="IPR029063">
    <property type="entry name" value="SAM-dependent_MTases_sf"/>
</dbReference>
<dbReference type="SUPFAM" id="SSF55154">
    <property type="entry name" value="CYTH-like phosphatases"/>
    <property type="match status" value="1"/>
</dbReference>
<evidence type="ECO:0000256" key="2">
    <source>
        <dbReference type="ARBA" id="ARBA00022603"/>
    </source>
</evidence>
<dbReference type="Gene3D" id="2.40.50.140">
    <property type="entry name" value="Nucleic acid-binding proteins"/>
    <property type="match status" value="1"/>
</dbReference>
<dbReference type="PANTHER" id="PTHR12189:SF2">
    <property type="entry name" value="MRNA CAP GUANINE-N7 METHYLTRANSFERASE"/>
    <property type="match status" value="1"/>
</dbReference>
<dbReference type="PROSITE" id="PS51562">
    <property type="entry name" value="RNA_CAP0_MT"/>
    <property type="match status" value="1"/>
</dbReference>
<dbReference type="Gene3D" id="3.30.470.30">
    <property type="entry name" value="DNA ligase/mRNA capping enzyme"/>
    <property type="match status" value="1"/>
</dbReference>
<name>A0A6C0D9V9_9ZZZZ</name>
<proteinExistence type="predicted"/>
<dbReference type="InterPro" id="IPR037009">
    <property type="entry name" value="mRNA_triPase_Cet1_sf"/>
</dbReference>
<dbReference type="GO" id="GO:0003723">
    <property type="term" value="F:RNA binding"/>
    <property type="evidence" value="ECO:0007669"/>
    <property type="project" value="UniProtKB-KW"/>
</dbReference>
<dbReference type="CDD" id="cd02440">
    <property type="entry name" value="AdoMet_MTases"/>
    <property type="match status" value="1"/>
</dbReference>
<dbReference type="InterPro" id="IPR033469">
    <property type="entry name" value="CYTH-like_dom_sf"/>
</dbReference>
<keyword evidence="5" id="KW-0949">S-adenosyl-L-methionine</keyword>
<dbReference type="GO" id="GO:0005634">
    <property type="term" value="C:nucleus"/>
    <property type="evidence" value="ECO:0007669"/>
    <property type="project" value="TreeGrafter"/>
</dbReference>
<dbReference type="GO" id="GO:0004651">
    <property type="term" value="F:polynucleotide 5'-phosphatase activity"/>
    <property type="evidence" value="ECO:0007669"/>
    <property type="project" value="InterPro"/>
</dbReference>
<keyword evidence="7" id="KW-0378">Hydrolase</keyword>
<evidence type="ECO:0000256" key="4">
    <source>
        <dbReference type="ARBA" id="ARBA00022679"/>
    </source>
</evidence>
<dbReference type="EMBL" id="MN739564">
    <property type="protein sequence ID" value="QHT13193.1"/>
    <property type="molecule type" value="Genomic_DNA"/>
</dbReference>
<dbReference type="InterPro" id="IPR004971">
    <property type="entry name" value="mRNA_G-N7_MeTrfase_dom"/>
</dbReference>
<reference evidence="12" key="1">
    <citation type="journal article" date="2020" name="Nature">
        <title>Giant virus diversity and host interactions through global metagenomics.</title>
        <authorList>
            <person name="Schulz F."/>
            <person name="Roux S."/>
            <person name="Paez-Espino D."/>
            <person name="Jungbluth S."/>
            <person name="Walsh D.A."/>
            <person name="Denef V.J."/>
            <person name="McMahon K.D."/>
            <person name="Konstantinidis K.T."/>
            <person name="Eloe-Fadrosh E.A."/>
            <person name="Kyrpides N.C."/>
            <person name="Woyke T."/>
        </authorList>
    </citation>
    <scope>NUCLEOTIDE SEQUENCE</scope>
    <source>
        <strain evidence="12">GVMAG-M-3300023174-131</strain>
    </source>
</reference>
<evidence type="ECO:0000256" key="5">
    <source>
        <dbReference type="ARBA" id="ARBA00022691"/>
    </source>
</evidence>
<dbReference type="InterPro" id="IPR012340">
    <property type="entry name" value="NA-bd_OB-fold"/>
</dbReference>
<dbReference type="SUPFAM" id="SSF56091">
    <property type="entry name" value="DNA ligase/mRNA capping enzyme, catalytic domain"/>
    <property type="match status" value="1"/>
</dbReference>
<dbReference type="GO" id="GO:0004482">
    <property type="term" value="F:mRNA 5'-cap (guanine-N7-)-methyltransferase activity"/>
    <property type="evidence" value="ECO:0007669"/>
    <property type="project" value="InterPro"/>
</dbReference>